<keyword evidence="6" id="KW-0067">ATP-binding</keyword>
<evidence type="ECO:0000256" key="7">
    <source>
        <dbReference type="ARBA" id="ARBA00022989"/>
    </source>
</evidence>
<feature type="transmembrane region" description="Helical" evidence="9">
    <location>
        <begin position="72"/>
        <end position="93"/>
    </location>
</feature>
<dbReference type="InParanoid" id="A3LYW5"/>
<dbReference type="RefSeq" id="XP_001386266.2">
    <property type="nucleotide sequence ID" value="XM_001386229.1"/>
</dbReference>
<dbReference type="CDD" id="cd18579">
    <property type="entry name" value="ABC_6TM_ABCC_D1"/>
    <property type="match status" value="1"/>
</dbReference>
<feature type="transmembrane region" description="Helical" evidence="9">
    <location>
        <begin position="585"/>
        <end position="606"/>
    </location>
</feature>
<dbReference type="PROSITE" id="PS50893">
    <property type="entry name" value="ABC_TRANSPORTER_2"/>
    <property type="match status" value="2"/>
</dbReference>
<dbReference type="PANTHER" id="PTHR24223">
    <property type="entry name" value="ATP-BINDING CASSETTE SUB-FAMILY C"/>
    <property type="match status" value="1"/>
</dbReference>
<feature type="transmembrane region" description="Helical" evidence="9">
    <location>
        <begin position="810"/>
        <end position="833"/>
    </location>
</feature>
<dbReference type="FunFam" id="1.20.1560.10:FF:000013">
    <property type="entry name" value="ABC transporter C family member 2"/>
    <property type="match status" value="1"/>
</dbReference>
<organism evidence="12 13">
    <name type="scientific">Scheffersomyces stipitis (strain ATCC 58785 / CBS 6054 / NBRC 10063 / NRRL Y-11545)</name>
    <name type="common">Yeast</name>
    <name type="synonym">Pichia stipitis</name>
    <dbReference type="NCBI Taxonomy" id="322104"/>
    <lineage>
        <taxon>Eukaryota</taxon>
        <taxon>Fungi</taxon>
        <taxon>Dikarya</taxon>
        <taxon>Ascomycota</taxon>
        <taxon>Saccharomycotina</taxon>
        <taxon>Pichiomycetes</taxon>
        <taxon>Debaryomycetaceae</taxon>
        <taxon>Scheffersomyces</taxon>
    </lineage>
</organism>
<dbReference type="SUPFAM" id="SSF90123">
    <property type="entry name" value="ABC transporter transmembrane region"/>
    <property type="match status" value="2"/>
</dbReference>
<evidence type="ECO:0000256" key="3">
    <source>
        <dbReference type="ARBA" id="ARBA00022692"/>
    </source>
</evidence>
<keyword evidence="5" id="KW-0547">Nucleotide-binding</keyword>
<dbReference type="InterPro" id="IPR003439">
    <property type="entry name" value="ABC_transporter-like_ATP-bd"/>
</dbReference>
<accession>A3LYW5</accession>
<evidence type="ECO:0000313" key="13">
    <source>
        <dbReference type="Proteomes" id="UP000002258"/>
    </source>
</evidence>
<dbReference type="EMBL" id="CP000501">
    <property type="protein sequence ID" value="ABN68237.2"/>
    <property type="molecule type" value="Genomic_DNA"/>
</dbReference>
<keyword evidence="3 9" id="KW-0812">Transmembrane</keyword>
<gene>
    <name evidence="12" type="ORF">PICST_36940</name>
</gene>
<dbReference type="InterPro" id="IPR044726">
    <property type="entry name" value="ABCC_6TM_D2"/>
</dbReference>
<dbReference type="InterPro" id="IPR011527">
    <property type="entry name" value="ABC1_TM_dom"/>
</dbReference>
<dbReference type="CDD" id="cd03250">
    <property type="entry name" value="ABCC_MRP_domain1"/>
    <property type="match status" value="1"/>
</dbReference>
<dbReference type="Gene3D" id="1.20.1560.10">
    <property type="entry name" value="ABC transporter type 1, transmembrane domain"/>
    <property type="match status" value="2"/>
</dbReference>
<feature type="transmembrane region" description="Helical" evidence="9">
    <location>
        <begin position="626"/>
        <end position="653"/>
    </location>
</feature>
<evidence type="ECO:0000259" key="11">
    <source>
        <dbReference type="PROSITE" id="PS50929"/>
    </source>
</evidence>
<dbReference type="Pfam" id="PF00664">
    <property type="entry name" value="ABC_membrane"/>
    <property type="match status" value="2"/>
</dbReference>
<feature type="domain" description="ABC transporter" evidence="10">
    <location>
        <begin position="908"/>
        <end position="1152"/>
    </location>
</feature>
<keyword evidence="4" id="KW-0677">Repeat</keyword>
<dbReference type="eggNOG" id="KOG0054">
    <property type="taxonomic scope" value="Eukaryota"/>
</dbReference>
<dbReference type="Pfam" id="PF00005">
    <property type="entry name" value="ABC_tran"/>
    <property type="match status" value="2"/>
</dbReference>
<dbReference type="GO" id="GO:0005524">
    <property type="term" value="F:ATP binding"/>
    <property type="evidence" value="ECO:0007669"/>
    <property type="project" value="UniProtKB-KW"/>
</dbReference>
<dbReference type="OMA" id="KTWIMAF"/>
<keyword evidence="7 9" id="KW-1133">Transmembrane helix</keyword>
<dbReference type="CDD" id="cd03244">
    <property type="entry name" value="ABCC_MRP_domain2"/>
    <property type="match status" value="1"/>
</dbReference>
<sequence>MFSVAFIQSIFFNEYLLKNLELGLGVRASLTSLIYQKSLKLSSEARLKVSSGDIINLMSVDVNRVQSVSQNISTLVLAPADIVMCIISLWPLLGKATMAGVFTMILLIPLNSVIIKYSRRLNKTQMKLKDNRSRIINEILVSIKSIKLYAWEKPMLAKLREARNEKELKNLRKIRIVNQCASLVWNLIPFLVSFTSFATFALTQNIPLTSEIVFPALAILNLLSSPLLQLPATITNIIEGSVAIDRIKTFLTSSEVDESLLNHMPHPAKENEVAISIENTSFLWSQGTYSDDTTDTRRFALKDINFSVRRGELSCIVGKVGSGKSSLLYSLLGQLIMVNGEGNGVPAVNIKGTIAYCAQSPWIMNASVKENILFGCRYEKDFYERTLDACQLLPDLEVLPDGDDTQVGEKGVSLSGGQKARLALARAVYARADIYLFDDILSAVDSHVGKKIIQKVLSKSEGLLAHSTIILCTNSISVLSYSDNVTLIEKGHIIETTSYEDIKLGNHPKLFDLISEFGNSDISKTPSVSESNFNVAASIETLRWDPLKKLLPNLRSGQITEESQKGKVKWSVYHAYARACSIPGVAAWFGLLILASFVSVGGNYWLKYWTEKNSQSGKNVSVWKFITVYAIFGFGASTMSVLRSSVMMLWLAINASREIHDMMATRILRAPMDFFERTPVGRIMNRFTNDMNRVDDSIPGVFQGFVVQSISALITFGVIGFVMPFYIIVIAVLSLGYVYYDVYYIALSRELKRLVSISRSPIYGHLGESLNGLDTIRAYNQGVRFDFINNANVDCNLQTQYMLRSINRWLMFRLQLIGSLGVLGAGLLALMTIFTASPLTSSMAGFIMTYALEVTVSLKMMVRQSAEVETSIVAVERCLEYSTLPVEEDIENKTLIVPPIQWPNRGSIEFVNYSTRYRANLDLVLRNISMIINSGEKVGIVGRTGAGKSSLALSIFRIIEAVEGNINIDDIDTGSISLYDLRHRLSIIPQDSQLLEGTVRQNLDPFNYYTDEEVWKALKLAHLKDHIVNLKETEGETPESKLDCKVYEGGSNFSSGQRQLMSLARVLLKMTNSKVLVLDEATAAVDVQTDKIIQETIRAEFKDKTIITIAHRLETVMDCDRIVSLDKGELKEYDSPQNLLKNEKSIFHSLCKQGGYI</sequence>
<proteinExistence type="predicted"/>
<evidence type="ECO:0000256" key="1">
    <source>
        <dbReference type="ARBA" id="ARBA00004128"/>
    </source>
</evidence>
<protein>
    <submittedName>
        <fullName evidence="12">Uncharacterized protein</fullName>
    </submittedName>
</protein>
<dbReference type="GO" id="GO:0016887">
    <property type="term" value="F:ATP hydrolysis activity"/>
    <property type="evidence" value="ECO:0007669"/>
    <property type="project" value="InterPro"/>
</dbReference>
<feature type="domain" description="ABC transmembrane type-1" evidence="11">
    <location>
        <begin position="589"/>
        <end position="870"/>
    </location>
</feature>
<evidence type="ECO:0000256" key="2">
    <source>
        <dbReference type="ARBA" id="ARBA00022448"/>
    </source>
</evidence>
<feature type="domain" description="ABC transmembrane type-1" evidence="11">
    <location>
        <begin position="1"/>
        <end position="239"/>
    </location>
</feature>
<dbReference type="FunFam" id="3.40.50.300:FF:000997">
    <property type="entry name" value="Multidrug resistance-associated protein 1"/>
    <property type="match status" value="1"/>
</dbReference>
<name>A3LYW5_PICST</name>
<dbReference type="PANTHER" id="PTHR24223:SF443">
    <property type="entry name" value="MULTIDRUG-RESISTANCE LIKE PROTEIN 1, ISOFORM I"/>
    <property type="match status" value="1"/>
</dbReference>
<dbReference type="FunFam" id="3.40.50.300:FF:000565">
    <property type="entry name" value="ABC bile acid transporter"/>
    <property type="match status" value="1"/>
</dbReference>
<keyword evidence="8 9" id="KW-0472">Membrane</keyword>
<dbReference type="GeneID" id="4840472"/>
<dbReference type="AlphaFoldDB" id="A3LYW5"/>
<keyword evidence="13" id="KW-1185">Reference proteome</keyword>
<evidence type="ECO:0000256" key="9">
    <source>
        <dbReference type="SAM" id="Phobius"/>
    </source>
</evidence>
<feature type="transmembrane region" description="Helical" evidence="9">
    <location>
        <begin position="176"/>
        <end position="200"/>
    </location>
</feature>
<feature type="transmembrane region" description="Helical" evidence="9">
    <location>
        <begin position="99"/>
        <end position="117"/>
    </location>
</feature>
<keyword evidence="2" id="KW-0813">Transport</keyword>
<dbReference type="OrthoDB" id="6500128at2759"/>
<evidence type="ECO:0000256" key="5">
    <source>
        <dbReference type="ARBA" id="ARBA00022741"/>
    </source>
</evidence>
<evidence type="ECO:0000256" key="6">
    <source>
        <dbReference type="ARBA" id="ARBA00022840"/>
    </source>
</evidence>
<dbReference type="SUPFAM" id="SSF52540">
    <property type="entry name" value="P-loop containing nucleoside triphosphate hydrolases"/>
    <property type="match status" value="2"/>
</dbReference>
<evidence type="ECO:0000259" key="10">
    <source>
        <dbReference type="PROSITE" id="PS50893"/>
    </source>
</evidence>
<evidence type="ECO:0000313" key="12">
    <source>
        <dbReference type="EMBL" id="ABN68237.2"/>
    </source>
</evidence>
<dbReference type="InterPro" id="IPR027417">
    <property type="entry name" value="P-loop_NTPase"/>
</dbReference>
<dbReference type="InterPro" id="IPR050173">
    <property type="entry name" value="ABC_transporter_C-like"/>
</dbReference>
<dbReference type="InterPro" id="IPR003593">
    <property type="entry name" value="AAA+_ATPase"/>
</dbReference>
<dbReference type="CDD" id="cd18580">
    <property type="entry name" value="ABC_6TM_ABCC_D2"/>
    <property type="match status" value="1"/>
</dbReference>
<dbReference type="KEGG" id="pic:PICST_36940"/>
<evidence type="ECO:0000256" key="8">
    <source>
        <dbReference type="ARBA" id="ARBA00023136"/>
    </source>
</evidence>
<dbReference type="GO" id="GO:0000329">
    <property type="term" value="C:fungal-type vacuole membrane"/>
    <property type="evidence" value="ECO:0007669"/>
    <property type="project" value="UniProtKB-ARBA"/>
</dbReference>
<dbReference type="PROSITE" id="PS00211">
    <property type="entry name" value="ABC_TRANSPORTER_1"/>
    <property type="match status" value="2"/>
</dbReference>
<dbReference type="GO" id="GO:0140359">
    <property type="term" value="F:ABC-type transporter activity"/>
    <property type="evidence" value="ECO:0007669"/>
    <property type="project" value="InterPro"/>
</dbReference>
<feature type="domain" description="ABC transporter" evidence="10">
    <location>
        <begin position="275"/>
        <end position="515"/>
    </location>
</feature>
<dbReference type="Proteomes" id="UP000002258">
    <property type="component" value="Chromosome 7"/>
</dbReference>
<dbReference type="HOGENOM" id="CLU_000604_27_1_1"/>
<dbReference type="InterPro" id="IPR017871">
    <property type="entry name" value="ABC_transporter-like_CS"/>
</dbReference>
<evidence type="ECO:0000256" key="4">
    <source>
        <dbReference type="ARBA" id="ARBA00022737"/>
    </source>
</evidence>
<dbReference type="PROSITE" id="PS50929">
    <property type="entry name" value="ABC_TM1F"/>
    <property type="match status" value="2"/>
</dbReference>
<dbReference type="SMART" id="SM00382">
    <property type="entry name" value="AAA"/>
    <property type="match status" value="2"/>
</dbReference>
<dbReference type="InterPro" id="IPR036640">
    <property type="entry name" value="ABC1_TM_sf"/>
</dbReference>
<reference evidence="12 13" key="1">
    <citation type="journal article" date="2007" name="Nat. Biotechnol.">
        <title>Genome sequence of the lignocellulose-bioconverting and xylose-fermenting yeast Pichia stipitis.</title>
        <authorList>
            <person name="Jeffries T.W."/>
            <person name="Grigoriev I.V."/>
            <person name="Grimwood J."/>
            <person name="Laplaza J.M."/>
            <person name="Aerts A."/>
            <person name="Salamov A."/>
            <person name="Schmutz J."/>
            <person name="Lindquist E."/>
            <person name="Dehal P."/>
            <person name="Shapiro H."/>
            <person name="Jin Y.S."/>
            <person name="Passoth V."/>
            <person name="Richardson P.M."/>
        </authorList>
    </citation>
    <scope>NUCLEOTIDE SEQUENCE [LARGE SCALE GENOMIC DNA]</scope>
    <source>
        <strain evidence="13">ATCC 58785 / CBS 6054 / NBRC 10063 / NRRL Y-11545</strain>
    </source>
</reference>
<dbReference type="InterPro" id="IPR044746">
    <property type="entry name" value="ABCC_6TM_D1"/>
</dbReference>
<dbReference type="Gene3D" id="3.40.50.300">
    <property type="entry name" value="P-loop containing nucleotide triphosphate hydrolases"/>
    <property type="match status" value="2"/>
</dbReference>
<comment type="subcellular location">
    <subcellularLocation>
        <location evidence="1">Vacuole membrane</location>
        <topology evidence="1">Multi-pass membrane protein</topology>
    </subcellularLocation>
</comment>